<sequence length="208" mass="22346">MATLDSVAEFAGVARARLGGFRHTTVPETAELRRAAVVLCVAEFDGAASVIVIKRAYRGRNAGQWGLPGGRFEDGETPVEAGLRELREELGLVLPEDAVLGRLDDFPATSGFAITPIVAAVEGPVTLAPNSEVHSVHPVRLDRLAAPDTPAWATQPNGAPPLLQMRLGPAMLLHAPTGALLWQFREVVLLDHPDARIADFAQPDWTRR</sequence>
<comment type="caution">
    <text evidence="8">The sequence shown here is derived from an EMBL/GenBank/DDBJ whole genome shotgun (WGS) entry which is preliminary data.</text>
</comment>
<keyword evidence="3" id="KW-0479">Metal-binding</keyword>
<protein>
    <recommendedName>
        <fullName evidence="7">Nudix hydrolase domain-containing protein</fullName>
    </recommendedName>
</protein>
<keyword evidence="5" id="KW-0460">Magnesium</keyword>
<evidence type="ECO:0000256" key="5">
    <source>
        <dbReference type="ARBA" id="ARBA00022842"/>
    </source>
</evidence>
<evidence type="ECO:0000256" key="1">
    <source>
        <dbReference type="ARBA" id="ARBA00001936"/>
    </source>
</evidence>
<dbReference type="PANTHER" id="PTHR12992:SF11">
    <property type="entry name" value="MITOCHONDRIAL COENZYME A DIPHOSPHATASE NUDT8"/>
    <property type="match status" value="1"/>
</dbReference>
<dbReference type="RefSeq" id="WP_345674769.1">
    <property type="nucleotide sequence ID" value="NZ_BAABHS010000005.1"/>
</dbReference>
<keyword evidence="9" id="KW-1185">Reference proteome</keyword>
<dbReference type="CDD" id="cd03426">
    <property type="entry name" value="NUDIX_CoAse_Nudt7"/>
    <property type="match status" value="1"/>
</dbReference>
<dbReference type="InterPro" id="IPR020476">
    <property type="entry name" value="Nudix_hydrolase"/>
</dbReference>
<dbReference type="Proteomes" id="UP001500466">
    <property type="component" value="Unassembled WGS sequence"/>
</dbReference>
<evidence type="ECO:0000256" key="2">
    <source>
        <dbReference type="ARBA" id="ARBA00001946"/>
    </source>
</evidence>
<evidence type="ECO:0000256" key="6">
    <source>
        <dbReference type="ARBA" id="ARBA00023211"/>
    </source>
</evidence>
<dbReference type="InterPro" id="IPR015797">
    <property type="entry name" value="NUDIX_hydrolase-like_dom_sf"/>
</dbReference>
<evidence type="ECO:0000259" key="7">
    <source>
        <dbReference type="PROSITE" id="PS51462"/>
    </source>
</evidence>
<feature type="domain" description="Nudix hydrolase" evidence="7">
    <location>
        <begin position="31"/>
        <end position="164"/>
    </location>
</feature>
<name>A0ABP9GXB6_9ACTN</name>
<keyword evidence="4" id="KW-0378">Hydrolase</keyword>
<dbReference type="InterPro" id="IPR045121">
    <property type="entry name" value="CoAse"/>
</dbReference>
<evidence type="ECO:0000256" key="3">
    <source>
        <dbReference type="ARBA" id="ARBA00022723"/>
    </source>
</evidence>
<gene>
    <name evidence="8" type="ORF">GCM10023205_17630</name>
</gene>
<dbReference type="Gene3D" id="3.90.79.10">
    <property type="entry name" value="Nucleoside Triphosphate Pyrophosphohydrolase"/>
    <property type="match status" value="1"/>
</dbReference>
<dbReference type="PRINTS" id="PR00502">
    <property type="entry name" value="NUDIXFAMILY"/>
</dbReference>
<dbReference type="Pfam" id="PF00293">
    <property type="entry name" value="NUDIX"/>
    <property type="match status" value="1"/>
</dbReference>
<comment type="cofactor">
    <cofactor evidence="2">
        <name>Mg(2+)</name>
        <dbReference type="ChEBI" id="CHEBI:18420"/>
    </cofactor>
</comment>
<comment type="cofactor">
    <cofactor evidence="1">
        <name>Mn(2+)</name>
        <dbReference type="ChEBI" id="CHEBI:29035"/>
    </cofactor>
</comment>
<organism evidence="8 9">
    <name type="scientific">Yinghuangia aomiensis</name>
    <dbReference type="NCBI Taxonomy" id="676205"/>
    <lineage>
        <taxon>Bacteria</taxon>
        <taxon>Bacillati</taxon>
        <taxon>Actinomycetota</taxon>
        <taxon>Actinomycetes</taxon>
        <taxon>Kitasatosporales</taxon>
        <taxon>Streptomycetaceae</taxon>
        <taxon>Yinghuangia</taxon>
    </lineage>
</organism>
<dbReference type="PANTHER" id="PTHR12992">
    <property type="entry name" value="NUDIX HYDROLASE"/>
    <property type="match status" value="1"/>
</dbReference>
<evidence type="ECO:0000313" key="8">
    <source>
        <dbReference type="EMBL" id="GAA4956057.1"/>
    </source>
</evidence>
<evidence type="ECO:0000256" key="4">
    <source>
        <dbReference type="ARBA" id="ARBA00022801"/>
    </source>
</evidence>
<dbReference type="SUPFAM" id="SSF55811">
    <property type="entry name" value="Nudix"/>
    <property type="match status" value="1"/>
</dbReference>
<reference evidence="9" key="1">
    <citation type="journal article" date="2019" name="Int. J. Syst. Evol. Microbiol.">
        <title>The Global Catalogue of Microorganisms (GCM) 10K type strain sequencing project: providing services to taxonomists for standard genome sequencing and annotation.</title>
        <authorList>
            <consortium name="The Broad Institute Genomics Platform"/>
            <consortium name="The Broad Institute Genome Sequencing Center for Infectious Disease"/>
            <person name="Wu L."/>
            <person name="Ma J."/>
        </authorList>
    </citation>
    <scope>NUCLEOTIDE SEQUENCE [LARGE SCALE GENOMIC DNA]</scope>
    <source>
        <strain evidence="9">JCM 17986</strain>
    </source>
</reference>
<evidence type="ECO:0000313" key="9">
    <source>
        <dbReference type="Proteomes" id="UP001500466"/>
    </source>
</evidence>
<dbReference type="InterPro" id="IPR000086">
    <property type="entry name" value="NUDIX_hydrolase_dom"/>
</dbReference>
<keyword evidence="6" id="KW-0464">Manganese</keyword>
<proteinExistence type="predicted"/>
<dbReference type="EMBL" id="BAABHS010000005">
    <property type="protein sequence ID" value="GAA4956057.1"/>
    <property type="molecule type" value="Genomic_DNA"/>
</dbReference>
<accession>A0ABP9GXB6</accession>
<dbReference type="PROSITE" id="PS51462">
    <property type="entry name" value="NUDIX"/>
    <property type="match status" value="1"/>
</dbReference>